<dbReference type="EMBL" id="AP024488">
    <property type="protein sequence ID" value="BCS97944.1"/>
    <property type="molecule type" value="Genomic_DNA"/>
</dbReference>
<keyword evidence="3" id="KW-1185">Reference proteome</keyword>
<gene>
    <name evidence="2" type="ORF">DSLASN_35760</name>
</gene>
<name>A0ABN6FAW1_9BACT</name>
<keyword evidence="1" id="KW-0378">Hydrolase</keyword>
<proteinExistence type="predicted"/>
<sequence length="230" mass="24949">MARIILIRHGQAAFGSSCYDSLSDVGKGQAKVLGAHFQSCGISFDRVVSGEMVRQQETASLALAEMNSPQTVRQQAAFNEYDHMGIITAARPLIAKSDPVLVEALESNFSNRTFQPFFEKVVSLWMAGMPMPDEVESFSDFACRVRAGVKHLADSLGPHETAAVFSSGGAVAMALGLALNMPSHEAMHLSWFIRNGSYSTLHAGKARLSLMDANVTAHLAAKGREWVTYR</sequence>
<dbReference type="CDD" id="cd07067">
    <property type="entry name" value="HP_PGM_like"/>
    <property type="match status" value="1"/>
</dbReference>
<dbReference type="SUPFAM" id="SSF53254">
    <property type="entry name" value="Phosphoglycerate mutase-like"/>
    <property type="match status" value="1"/>
</dbReference>
<evidence type="ECO:0000313" key="3">
    <source>
        <dbReference type="Proteomes" id="UP001320148"/>
    </source>
</evidence>
<dbReference type="InterPro" id="IPR029033">
    <property type="entry name" value="His_PPase_superfam"/>
</dbReference>
<reference evidence="2 3" key="1">
    <citation type="submission" date="2021-02" db="EMBL/GenBank/DDBJ databases">
        <title>Complete genome of Desulfoluna sp. strain ASN36.</title>
        <authorList>
            <person name="Takahashi A."/>
            <person name="Kojima H."/>
            <person name="Fukui M."/>
        </authorList>
    </citation>
    <scope>NUCLEOTIDE SEQUENCE [LARGE SCALE GENOMIC DNA]</scope>
    <source>
        <strain evidence="2 3">ASN36</strain>
    </source>
</reference>
<accession>A0ABN6FAW1</accession>
<protein>
    <submittedName>
        <fullName evidence="2">Phosphoglycerate mutase</fullName>
    </submittedName>
</protein>
<evidence type="ECO:0000313" key="2">
    <source>
        <dbReference type="EMBL" id="BCS97944.1"/>
    </source>
</evidence>
<dbReference type="InterPro" id="IPR051021">
    <property type="entry name" value="Mito_Ser/Thr_phosphatase"/>
</dbReference>
<dbReference type="InterPro" id="IPR013078">
    <property type="entry name" value="His_Pase_superF_clade-1"/>
</dbReference>
<dbReference type="Pfam" id="PF00300">
    <property type="entry name" value="His_Phos_1"/>
    <property type="match status" value="1"/>
</dbReference>
<evidence type="ECO:0000256" key="1">
    <source>
        <dbReference type="ARBA" id="ARBA00022801"/>
    </source>
</evidence>
<dbReference type="PANTHER" id="PTHR20935:SF0">
    <property type="entry name" value="SERINE_THREONINE-PROTEIN PHOSPHATASE PGAM5, MITOCHONDRIAL"/>
    <property type="match status" value="1"/>
</dbReference>
<dbReference type="PANTHER" id="PTHR20935">
    <property type="entry name" value="PHOSPHOGLYCERATE MUTASE-RELATED"/>
    <property type="match status" value="1"/>
</dbReference>
<organism evidence="2 3">
    <name type="scientific">Desulfoluna limicola</name>
    <dbReference type="NCBI Taxonomy" id="2810562"/>
    <lineage>
        <taxon>Bacteria</taxon>
        <taxon>Pseudomonadati</taxon>
        <taxon>Thermodesulfobacteriota</taxon>
        <taxon>Desulfobacteria</taxon>
        <taxon>Desulfobacterales</taxon>
        <taxon>Desulfolunaceae</taxon>
        <taxon>Desulfoluna</taxon>
    </lineage>
</organism>
<dbReference type="RefSeq" id="WP_236889355.1">
    <property type="nucleotide sequence ID" value="NZ_AP024488.1"/>
</dbReference>
<dbReference type="Gene3D" id="3.40.50.1240">
    <property type="entry name" value="Phosphoglycerate mutase-like"/>
    <property type="match status" value="1"/>
</dbReference>
<dbReference type="SMART" id="SM00855">
    <property type="entry name" value="PGAM"/>
    <property type="match status" value="1"/>
</dbReference>
<dbReference type="Proteomes" id="UP001320148">
    <property type="component" value="Chromosome"/>
</dbReference>